<dbReference type="KEGG" id="nfr:ERS450000_01973"/>
<dbReference type="AlphaFoldDB" id="A0A0H5NN89"/>
<feature type="compositionally biased region" description="Basic and acidic residues" evidence="1">
    <location>
        <begin position="376"/>
        <end position="392"/>
    </location>
</feature>
<gene>
    <name evidence="2" type="ORF">ERS450000_01973</name>
</gene>
<evidence type="ECO:0000256" key="1">
    <source>
        <dbReference type="SAM" id="MobiDB-lite"/>
    </source>
</evidence>
<organism evidence="2 3">
    <name type="scientific">Nocardia farcinica</name>
    <dbReference type="NCBI Taxonomy" id="37329"/>
    <lineage>
        <taxon>Bacteria</taxon>
        <taxon>Bacillati</taxon>
        <taxon>Actinomycetota</taxon>
        <taxon>Actinomycetes</taxon>
        <taxon>Mycobacteriales</taxon>
        <taxon>Nocardiaceae</taxon>
        <taxon>Nocardia</taxon>
    </lineage>
</organism>
<accession>A0A0H5NN89</accession>
<proteinExistence type="predicted"/>
<evidence type="ECO:0000313" key="2">
    <source>
        <dbReference type="EMBL" id="CRY76677.1"/>
    </source>
</evidence>
<dbReference type="EMBL" id="LN868938">
    <property type="protein sequence ID" value="CRY76677.1"/>
    <property type="molecule type" value="Genomic_DNA"/>
</dbReference>
<dbReference type="Proteomes" id="UP000057820">
    <property type="component" value="Chromosome 1"/>
</dbReference>
<feature type="region of interest" description="Disordered" evidence="1">
    <location>
        <begin position="372"/>
        <end position="404"/>
    </location>
</feature>
<dbReference type="RefSeq" id="WP_060592098.1">
    <property type="nucleotide sequence ID" value="NZ_CP031418.1"/>
</dbReference>
<name>A0A0H5NN89_NOCFR</name>
<evidence type="ECO:0000313" key="3">
    <source>
        <dbReference type="Proteomes" id="UP000057820"/>
    </source>
</evidence>
<reference evidence="3" key="1">
    <citation type="submission" date="2015-03" db="EMBL/GenBank/DDBJ databases">
        <authorList>
            <consortium name="Pathogen Informatics"/>
        </authorList>
    </citation>
    <scope>NUCLEOTIDE SEQUENCE [LARGE SCALE GENOMIC DNA]</scope>
    <source>
        <strain evidence="3">NCTC11134</strain>
    </source>
</reference>
<dbReference type="InterPro" id="IPR038071">
    <property type="entry name" value="UROD/MetE-like_sf"/>
</dbReference>
<sequence length="404" mass="43053">MTRYVHHVGSLPAELTTGDAAVLDWFADHSAGRPVTALPCDLDPDWILGYLLDRARHTDVLTVVRPGGYDDYGDFPSYGLKPGARLEPRHVAMDRVERIGQVVAAFDAVRARRPELAGTKLQISLPNPLDLAMFVFAGAAVGTGIPVGRALRRAPLLATALRQLPVFTDAALSEVTTITERYGDRVVWQLESPFALLSVVKADELGLGWAAAGPVARQLAHLLGRLHELGAAVVVHLCYGDYKHESLLAPRSLAPAARLLDRLGRLLTQREVGLPAVHVPCAYGAAPAPLDPGFYAPLRRLDPAWRLIAGVASPQSEPDSVRALALFEEGAGRTAFGVATACGLGRCSVSDAERAVAATVAAAGAAVVHGFTPPRLHGERRGEATADPRDVPVRPWPRPYPGGE</sequence>
<protein>
    <recommendedName>
        <fullName evidence="4">Methionine synthase</fullName>
    </recommendedName>
</protein>
<feature type="compositionally biased region" description="Pro residues" evidence="1">
    <location>
        <begin position="394"/>
        <end position="404"/>
    </location>
</feature>
<evidence type="ECO:0008006" key="4">
    <source>
        <dbReference type="Google" id="ProtNLM"/>
    </source>
</evidence>
<dbReference type="SUPFAM" id="SSF51726">
    <property type="entry name" value="UROD/MetE-like"/>
    <property type="match status" value="1"/>
</dbReference>